<organism evidence="2 3">
    <name type="scientific">Bacillus cereus</name>
    <dbReference type="NCBI Taxonomy" id="1396"/>
    <lineage>
        <taxon>Bacteria</taxon>
        <taxon>Bacillati</taxon>
        <taxon>Bacillota</taxon>
        <taxon>Bacilli</taxon>
        <taxon>Bacillales</taxon>
        <taxon>Bacillaceae</taxon>
        <taxon>Bacillus</taxon>
        <taxon>Bacillus cereus group</taxon>
    </lineage>
</organism>
<reference evidence="2 3" key="1">
    <citation type="submission" date="2017-09" db="EMBL/GenBank/DDBJ databases">
        <title>Large-scale bioinformatics analysis of Bacillus genomes uncovers conserved roles of natural products in bacterial physiology.</title>
        <authorList>
            <consortium name="Agbiome Team Llc"/>
            <person name="Bleich R.M."/>
            <person name="Grubbs K.J."/>
            <person name="Santa Maria K.C."/>
            <person name="Allen S.E."/>
            <person name="Farag S."/>
            <person name="Shank E.A."/>
            <person name="Bowers A."/>
        </authorList>
    </citation>
    <scope>NUCLEOTIDE SEQUENCE [LARGE SCALE GENOMIC DNA]</scope>
    <source>
        <strain evidence="2 3">AFS022681</strain>
    </source>
</reference>
<dbReference type="AlphaFoldDB" id="A0A2A8ZPX2"/>
<protein>
    <submittedName>
        <fullName evidence="2">Transcriptional regulator</fullName>
    </submittedName>
</protein>
<dbReference type="RefSeq" id="WP_098344253.1">
    <property type="nucleotide sequence ID" value="NZ_NTRR01000107.1"/>
</dbReference>
<sequence>MRFKCRLKVIFAKQEIKQGTFAKKIGLSESALSSLVTNRTLPSFTNAYVIAKALNMHVEDIWIEEDKK</sequence>
<dbReference type="Gene3D" id="1.10.260.40">
    <property type="entry name" value="lambda repressor-like DNA-binding domains"/>
    <property type="match status" value="1"/>
</dbReference>
<dbReference type="EMBL" id="NTRR01000107">
    <property type="protein sequence ID" value="PFE06700.1"/>
    <property type="molecule type" value="Genomic_DNA"/>
</dbReference>
<accession>A0A2A8ZPX2</accession>
<dbReference type="Pfam" id="PF01381">
    <property type="entry name" value="HTH_3"/>
    <property type="match status" value="1"/>
</dbReference>
<dbReference type="InterPro" id="IPR001387">
    <property type="entry name" value="Cro/C1-type_HTH"/>
</dbReference>
<proteinExistence type="predicted"/>
<evidence type="ECO:0000259" key="1">
    <source>
        <dbReference type="PROSITE" id="PS50943"/>
    </source>
</evidence>
<comment type="caution">
    <text evidence="2">The sequence shown here is derived from an EMBL/GenBank/DDBJ whole genome shotgun (WGS) entry which is preliminary data.</text>
</comment>
<dbReference type="SUPFAM" id="SSF47413">
    <property type="entry name" value="lambda repressor-like DNA-binding domains"/>
    <property type="match status" value="1"/>
</dbReference>
<evidence type="ECO:0000313" key="3">
    <source>
        <dbReference type="Proteomes" id="UP000220032"/>
    </source>
</evidence>
<dbReference type="SMART" id="SM00530">
    <property type="entry name" value="HTH_XRE"/>
    <property type="match status" value="1"/>
</dbReference>
<dbReference type="InterPro" id="IPR010982">
    <property type="entry name" value="Lambda_DNA-bd_dom_sf"/>
</dbReference>
<evidence type="ECO:0000313" key="2">
    <source>
        <dbReference type="EMBL" id="PFE06700.1"/>
    </source>
</evidence>
<gene>
    <name evidence="2" type="ORF">CN307_32590</name>
</gene>
<name>A0A2A8ZPX2_BACCE</name>
<dbReference type="Proteomes" id="UP000220032">
    <property type="component" value="Unassembled WGS sequence"/>
</dbReference>
<dbReference type="CDD" id="cd00093">
    <property type="entry name" value="HTH_XRE"/>
    <property type="match status" value="1"/>
</dbReference>
<feature type="domain" description="HTH cro/C1-type" evidence="1">
    <location>
        <begin position="7"/>
        <end position="61"/>
    </location>
</feature>
<dbReference type="PROSITE" id="PS50943">
    <property type="entry name" value="HTH_CROC1"/>
    <property type="match status" value="1"/>
</dbReference>
<dbReference type="GO" id="GO:0003677">
    <property type="term" value="F:DNA binding"/>
    <property type="evidence" value="ECO:0007669"/>
    <property type="project" value="InterPro"/>
</dbReference>